<dbReference type="Proteomes" id="UP001222325">
    <property type="component" value="Unassembled WGS sequence"/>
</dbReference>
<feature type="compositionally biased region" description="Basic and acidic residues" evidence="1">
    <location>
        <begin position="219"/>
        <end position="228"/>
    </location>
</feature>
<gene>
    <name evidence="2" type="ORF">B0H15DRAFT_1010575</name>
</gene>
<feature type="region of interest" description="Disordered" evidence="1">
    <location>
        <begin position="191"/>
        <end position="228"/>
    </location>
</feature>
<proteinExistence type="predicted"/>
<dbReference type="EMBL" id="JARJCN010000094">
    <property type="protein sequence ID" value="KAJ7075500.1"/>
    <property type="molecule type" value="Genomic_DNA"/>
</dbReference>
<organism evidence="2 3">
    <name type="scientific">Mycena belliarum</name>
    <dbReference type="NCBI Taxonomy" id="1033014"/>
    <lineage>
        <taxon>Eukaryota</taxon>
        <taxon>Fungi</taxon>
        <taxon>Dikarya</taxon>
        <taxon>Basidiomycota</taxon>
        <taxon>Agaricomycotina</taxon>
        <taxon>Agaricomycetes</taxon>
        <taxon>Agaricomycetidae</taxon>
        <taxon>Agaricales</taxon>
        <taxon>Marasmiineae</taxon>
        <taxon>Mycenaceae</taxon>
        <taxon>Mycena</taxon>
    </lineage>
</organism>
<reference evidence="2" key="1">
    <citation type="submission" date="2023-03" db="EMBL/GenBank/DDBJ databases">
        <title>Massive genome expansion in bonnet fungi (Mycena s.s.) driven by repeated elements and novel gene families across ecological guilds.</title>
        <authorList>
            <consortium name="Lawrence Berkeley National Laboratory"/>
            <person name="Harder C.B."/>
            <person name="Miyauchi S."/>
            <person name="Viragh M."/>
            <person name="Kuo A."/>
            <person name="Thoen E."/>
            <person name="Andreopoulos B."/>
            <person name="Lu D."/>
            <person name="Skrede I."/>
            <person name="Drula E."/>
            <person name="Henrissat B."/>
            <person name="Morin E."/>
            <person name="Kohler A."/>
            <person name="Barry K."/>
            <person name="LaButti K."/>
            <person name="Morin E."/>
            <person name="Salamov A."/>
            <person name="Lipzen A."/>
            <person name="Mereny Z."/>
            <person name="Hegedus B."/>
            <person name="Baldrian P."/>
            <person name="Stursova M."/>
            <person name="Weitz H."/>
            <person name="Taylor A."/>
            <person name="Grigoriev I.V."/>
            <person name="Nagy L.G."/>
            <person name="Martin F."/>
            <person name="Kauserud H."/>
        </authorList>
    </citation>
    <scope>NUCLEOTIDE SEQUENCE</scope>
    <source>
        <strain evidence="2">CBHHK173m</strain>
    </source>
</reference>
<evidence type="ECO:0000313" key="2">
    <source>
        <dbReference type="EMBL" id="KAJ7075500.1"/>
    </source>
</evidence>
<keyword evidence="3" id="KW-1185">Reference proteome</keyword>
<sequence>MNVPDVGIDHLEKLTLSFARVSVVAQGPLFAAVHAEVAYGASRIWVTISLDTGDWQAPSKSTEHPLSVQSAATYERSSGTCSARRTKNTTWAMIKLEVCAYEYADLISERRSKYHSSCLGDTLLRAAPEPNADQDQRFLNMCASRSLTKHLTMGTLSRPMSPCLSRHTSSTRRPTVRVRLVSLLSFAALTRSPHDDHPSAPGASVRALQHTHSALSPSRAERRPRDNI</sequence>
<name>A0AAD6XJI3_9AGAR</name>
<comment type="caution">
    <text evidence="2">The sequence shown here is derived from an EMBL/GenBank/DDBJ whole genome shotgun (WGS) entry which is preliminary data.</text>
</comment>
<evidence type="ECO:0000313" key="3">
    <source>
        <dbReference type="Proteomes" id="UP001222325"/>
    </source>
</evidence>
<dbReference type="AlphaFoldDB" id="A0AAD6XJI3"/>
<accession>A0AAD6XJI3</accession>
<evidence type="ECO:0000256" key="1">
    <source>
        <dbReference type="SAM" id="MobiDB-lite"/>
    </source>
</evidence>
<protein>
    <submittedName>
        <fullName evidence="2">Uncharacterized protein</fullName>
    </submittedName>
</protein>